<keyword evidence="2" id="KW-1185">Reference proteome</keyword>
<dbReference type="EMBL" id="UZAU01000018">
    <property type="status" value="NOT_ANNOTATED_CDS"/>
    <property type="molecule type" value="Genomic_DNA"/>
</dbReference>
<evidence type="ECO:0000313" key="2">
    <source>
        <dbReference type="Proteomes" id="UP000596661"/>
    </source>
</evidence>
<name>A0A803NQ65_CANSA</name>
<organism evidence="1 2">
    <name type="scientific">Cannabis sativa</name>
    <name type="common">Hemp</name>
    <name type="synonym">Marijuana</name>
    <dbReference type="NCBI Taxonomy" id="3483"/>
    <lineage>
        <taxon>Eukaryota</taxon>
        <taxon>Viridiplantae</taxon>
        <taxon>Streptophyta</taxon>
        <taxon>Embryophyta</taxon>
        <taxon>Tracheophyta</taxon>
        <taxon>Spermatophyta</taxon>
        <taxon>Magnoliopsida</taxon>
        <taxon>eudicotyledons</taxon>
        <taxon>Gunneridae</taxon>
        <taxon>Pentapetalae</taxon>
        <taxon>rosids</taxon>
        <taxon>fabids</taxon>
        <taxon>Rosales</taxon>
        <taxon>Cannabaceae</taxon>
        <taxon>Cannabis</taxon>
    </lineage>
</organism>
<dbReference type="EnsemblPlants" id="evm.model.01.662">
    <property type="protein sequence ID" value="cds.evm.model.01.662"/>
    <property type="gene ID" value="evm.TU.01.662"/>
</dbReference>
<dbReference type="Gramene" id="evm.model.01.662">
    <property type="protein sequence ID" value="cds.evm.model.01.662"/>
    <property type="gene ID" value="evm.TU.01.662"/>
</dbReference>
<protein>
    <submittedName>
        <fullName evidence="1">Uncharacterized protein</fullName>
    </submittedName>
</protein>
<accession>A0A803NQ65</accession>
<dbReference type="Proteomes" id="UP000596661">
    <property type="component" value="Chromosome 1"/>
</dbReference>
<sequence>MASSSRVVHDLEDQYLNIELEDERGMVEFDSMDEEELQVDDRWCLVVLGRSIGCHSCLEGCQKVVIQKRIIGHYKNFCHKLFDTLAEEIVKLYGNWMHA</sequence>
<dbReference type="AlphaFoldDB" id="A0A803NQ65"/>
<reference evidence="1" key="2">
    <citation type="submission" date="2021-03" db="UniProtKB">
        <authorList>
            <consortium name="EnsemblPlants"/>
        </authorList>
    </citation>
    <scope>IDENTIFICATION</scope>
</reference>
<evidence type="ECO:0000313" key="1">
    <source>
        <dbReference type="EnsemblPlants" id="cds.evm.model.01.662"/>
    </source>
</evidence>
<reference evidence="1" key="1">
    <citation type="submission" date="2018-11" db="EMBL/GenBank/DDBJ databases">
        <authorList>
            <person name="Grassa J C."/>
        </authorList>
    </citation>
    <scope>NUCLEOTIDE SEQUENCE [LARGE SCALE GENOMIC DNA]</scope>
</reference>
<proteinExistence type="predicted"/>